<feature type="transmembrane region" description="Helical" evidence="7">
    <location>
        <begin position="516"/>
        <end position="544"/>
    </location>
</feature>
<evidence type="ECO:0000256" key="4">
    <source>
        <dbReference type="ARBA" id="ARBA00022989"/>
    </source>
</evidence>
<evidence type="ECO:0000259" key="9">
    <source>
        <dbReference type="Pfam" id="PF12704"/>
    </source>
</evidence>
<keyword evidence="2" id="KW-1003">Cell membrane</keyword>
<accession>A0ABN3FVW4</accession>
<comment type="subcellular location">
    <subcellularLocation>
        <location evidence="1">Cell membrane</location>
        <topology evidence="1">Multi-pass membrane protein</topology>
    </subcellularLocation>
</comment>
<name>A0ABN3FVW4_9ACTN</name>
<proteinExistence type="inferred from homology"/>
<evidence type="ECO:0000256" key="3">
    <source>
        <dbReference type="ARBA" id="ARBA00022692"/>
    </source>
</evidence>
<dbReference type="Proteomes" id="UP001500253">
    <property type="component" value="Unassembled WGS sequence"/>
</dbReference>
<sequence length="593" mass="60603">MTVGRLLLICRLVLRDLRRHPGQVVMFVVAVTAATTALALGLATTSAVDTAYAKTREATAGPDVTATTTDPDPSGLAERLTQAPGVVAHAGPYFAFDTTIRAHGRTAHSAVEGRDRAPSAVDQPLVTSGTWVRPGGAVVERGFAQAIGVRVGERVTIGGRSVPVVGIAISAATSVYPWGDPAQGPGPSDFGGMVWLTTADARAAAGDTPGVHLIQLKLADPAASGRFTDSVSTTDVTGDAWVNYLTWQDILRTDANMIRFTRPTLVIGGWLLAVAAMVTLAALAAVRATRDNRRAGLLKAIGAGPGTVAAVLLAQYLLLTVLATALGLAAGTLTAPELADPSAGLLNTVSPPSSGTVTAALFLAVVVTLTSTLGPALRTVRAGTVHALANPAHLLTHHPRLNAVTAYLPTSLLLGARLVARRPGRAVLASAGAAATTLMVTAVLTFHAELDAAPAYKRFGPIEVRTDQTGQVLLAVTLALVALSTLNTVLLGWSTAVQARRTLTISRTLGATPGQVVTALCAAQLLAAVPGVAAGIPAGVGLYWLFGTQVTPPGSWLLTAALVILLAVGALTALPAWAHTRSSAGRVLDAEPV</sequence>
<feature type="domain" description="ABC3 transporter permease C-terminal" evidence="8">
    <location>
        <begin position="476"/>
        <end position="579"/>
    </location>
</feature>
<comment type="similarity">
    <text evidence="6">Belongs to the ABC-4 integral membrane protein family.</text>
</comment>
<protein>
    <recommendedName>
        <fullName evidence="12">ABC transporter permease</fullName>
    </recommendedName>
</protein>
<dbReference type="InterPro" id="IPR003838">
    <property type="entry name" value="ABC3_permease_C"/>
</dbReference>
<comment type="caution">
    <text evidence="10">The sequence shown here is derived from an EMBL/GenBank/DDBJ whole genome shotgun (WGS) entry which is preliminary data.</text>
</comment>
<dbReference type="InterPro" id="IPR050250">
    <property type="entry name" value="Macrolide_Exporter_MacB"/>
</dbReference>
<feature type="transmembrane region" description="Helical" evidence="7">
    <location>
        <begin position="556"/>
        <end position="578"/>
    </location>
</feature>
<feature type="transmembrane region" description="Helical" evidence="7">
    <location>
        <begin position="472"/>
        <end position="495"/>
    </location>
</feature>
<evidence type="ECO:0000256" key="6">
    <source>
        <dbReference type="ARBA" id="ARBA00038076"/>
    </source>
</evidence>
<dbReference type="InterPro" id="IPR025857">
    <property type="entry name" value="MacB_PCD"/>
</dbReference>
<evidence type="ECO:0008006" key="12">
    <source>
        <dbReference type="Google" id="ProtNLM"/>
    </source>
</evidence>
<keyword evidence="4 7" id="KW-1133">Transmembrane helix</keyword>
<feature type="transmembrane region" description="Helical" evidence="7">
    <location>
        <begin position="353"/>
        <end position="373"/>
    </location>
</feature>
<feature type="domain" description="MacB-like periplasmic core" evidence="9">
    <location>
        <begin position="28"/>
        <end position="230"/>
    </location>
</feature>
<evidence type="ECO:0000256" key="5">
    <source>
        <dbReference type="ARBA" id="ARBA00023136"/>
    </source>
</evidence>
<dbReference type="PANTHER" id="PTHR30572">
    <property type="entry name" value="MEMBRANE COMPONENT OF TRANSPORTER-RELATED"/>
    <property type="match status" value="1"/>
</dbReference>
<evidence type="ECO:0000313" key="11">
    <source>
        <dbReference type="Proteomes" id="UP001500253"/>
    </source>
</evidence>
<dbReference type="Pfam" id="PF12704">
    <property type="entry name" value="MacB_PCD"/>
    <property type="match status" value="1"/>
</dbReference>
<evidence type="ECO:0000256" key="1">
    <source>
        <dbReference type="ARBA" id="ARBA00004651"/>
    </source>
</evidence>
<dbReference type="RefSeq" id="WP_346174481.1">
    <property type="nucleotide sequence ID" value="NZ_BAAASD010000007.1"/>
</dbReference>
<reference evidence="10 11" key="1">
    <citation type="journal article" date="2019" name="Int. J. Syst. Evol. Microbiol.">
        <title>The Global Catalogue of Microorganisms (GCM) 10K type strain sequencing project: providing services to taxonomists for standard genome sequencing and annotation.</title>
        <authorList>
            <consortium name="The Broad Institute Genomics Platform"/>
            <consortium name="The Broad Institute Genome Sequencing Center for Infectious Disease"/>
            <person name="Wu L."/>
            <person name="Ma J."/>
        </authorList>
    </citation>
    <scope>NUCLEOTIDE SEQUENCE [LARGE SCALE GENOMIC DNA]</scope>
    <source>
        <strain evidence="10 11">JCM 4316</strain>
    </source>
</reference>
<dbReference type="PANTHER" id="PTHR30572:SF4">
    <property type="entry name" value="ABC TRANSPORTER PERMEASE YTRF"/>
    <property type="match status" value="1"/>
</dbReference>
<organism evidence="10 11">
    <name type="scientific">Streptomyces cuspidosporus</name>
    <dbReference type="NCBI Taxonomy" id="66882"/>
    <lineage>
        <taxon>Bacteria</taxon>
        <taxon>Bacillati</taxon>
        <taxon>Actinomycetota</taxon>
        <taxon>Actinomycetes</taxon>
        <taxon>Kitasatosporales</taxon>
        <taxon>Streptomycetaceae</taxon>
        <taxon>Streptomyces</taxon>
    </lineage>
</organism>
<evidence type="ECO:0000256" key="7">
    <source>
        <dbReference type="SAM" id="Phobius"/>
    </source>
</evidence>
<feature type="transmembrane region" description="Helical" evidence="7">
    <location>
        <begin position="265"/>
        <end position="286"/>
    </location>
</feature>
<evidence type="ECO:0000313" key="10">
    <source>
        <dbReference type="EMBL" id="GAA2338778.1"/>
    </source>
</evidence>
<evidence type="ECO:0000259" key="8">
    <source>
        <dbReference type="Pfam" id="PF02687"/>
    </source>
</evidence>
<feature type="transmembrane region" description="Helical" evidence="7">
    <location>
        <begin position="24"/>
        <end position="43"/>
    </location>
</feature>
<feature type="transmembrane region" description="Helical" evidence="7">
    <location>
        <begin position="307"/>
        <end position="333"/>
    </location>
</feature>
<feature type="transmembrane region" description="Helical" evidence="7">
    <location>
        <begin position="426"/>
        <end position="448"/>
    </location>
</feature>
<keyword evidence="11" id="KW-1185">Reference proteome</keyword>
<dbReference type="Pfam" id="PF02687">
    <property type="entry name" value="FtsX"/>
    <property type="match status" value="2"/>
</dbReference>
<gene>
    <name evidence="10" type="ORF">GCM10010246_24310</name>
</gene>
<feature type="domain" description="ABC3 transporter permease C-terminal" evidence="8">
    <location>
        <begin position="269"/>
        <end position="381"/>
    </location>
</feature>
<keyword evidence="5 7" id="KW-0472">Membrane</keyword>
<evidence type="ECO:0000256" key="2">
    <source>
        <dbReference type="ARBA" id="ARBA00022475"/>
    </source>
</evidence>
<keyword evidence="3 7" id="KW-0812">Transmembrane</keyword>
<dbReference type="EMBL" id="BAAASD010000007">
    <property type="protein sequence ID" value="GAA2338778.1"/>
    <property type="molecule type" value="Genomic_DNA"/>
</dbReference>